<evidence type="ECO:0000259" key="2">
    <source>
        <dbReference type="PROSITE" id="PS50937"/>
    </source>
</evidence>
<dbReference type="CDD" id="cd01109">
    <property type="entry name" value="HTH_YyaN"/>
    <property type="match status" value="1"/>
</dbReference>
<dbReference type="Proteomes" id="UP000013097">
    <property type="component" value="Unassembled WGS sequence"/>
</dbReference>
<evidence type="ECO:0000256" key="1">
    <source>
        <dbReference type="ARBA" id="ARBA00023125"/>
    </source>
</evidence>
<evidence type="ECO:0000313" key="4">
    <source>
        <dbReference type="Proteomes" id="UP000013097"/>
    </source>
</evidence>
<dbReference type="InterPro" id="IPR009061">
    <property type="entry name" value="DNA-bd_dom_put_sf"/>
</dbReference>
<dbReference type="Pfam" id="PF13411">
    <property type="entry name" value="MerR_1"/>
    <property type="match status" value="1"/>
</dbReference>
<dbReference type="Gene3D" id="1.10.1660.10">
    <property type="match status" value="1"/>
</dbReference>
<dbReference type="GO" id="GO:0003700">
    <property type="term" value="F:DNA-binding transcription factor activity"/>
    <property type="evidence" value="ECO:0007669"/>
    <property type="project" value="InterPro"/>
</dbReference>
<dbReference type="EMBL" id="AGYT01000019">
    <property type="protein sequence ID" value="ENY99726.1"/>
    <property type="molecule type" value="Genomic_DNA"/>
</dbReference>
<gene>
    <name evidence="3" type="ORF">HMPREF1092_02862</name>
</gene>
<accession>N9XVY7</accession>
<comment type="caution">
    <text evidence="3">The sequence shown here is derived from an EMBL/GenBank/DDBJ whole genome shotgun (WGS) entry which is preliminary data.</text>
</comment>
<dbReference type="InterPro" id="IPR047057">
    <property type="entry name" value="MerR_fam"/>
</dbReference>
<reference evidence="3 4" key="1">
    <citation type="submission" date="2013-01" db="EMBL/GenBank/DDBJ databases">
        <title>The Genome Sequence of Clostridium colicanis 209318.</title>
        <authorList>
            <consortium name="The Broad Institute Genome Sequencing Platform"/>
            <person name="Earl A."/>
            <person name="Ward D."/>
            <person name="Feldgarden M."/>
            <person name="Gevers D."/>
            <person name="Courvalin P."/>
            <person name="Lambert T."/>
            <person name="Walker B."/>
            <person name="Young S.K."/>
            <person name="Zeng Q."/>
            <person name="Gargeya S."/>
            <person name="Fitzgerald M."/>
            <person name="Haas B."/>
            <person name="Abouelleil A."/>
            <person name="Alvarado L."/>
            <person name="Arachchi H.M."/>
            <person name="Berlin A.M."/>
            <person name="Chapman S.B."/>
            <person name="Dewar J."/>
            <person name="Goldberg J."/>
            <person name="Griggs A."/>
            <person name="Gujja S."/>
            <person name="Hansen M."/>
            <person name="Howarth C."/>
            <person name="Imamovic A."/>
            <person name="Larimer J."/>
            <person name="McCowan C."/>
            <person name="Murphy C."/>
            <person name="Neiman D."/>
            <person name="Pearson M."/>
            <person name="Priest M."/>
            <person name="Roberts A."/>
            <person name="Saif S."/>
            <person name="Shea T."/>
            <person name="Sisk P."/>
            <person name="Sykes S."/>
            <person name="Wortman J."/>
            <person name="Nusbaum C."/>
            <person name="Birren B."/>
        </authorList>
    </citation>
    <scope>NUCLEOTIDE SEQUENCE [LARGE SCALE GENOMIC DNA]</scope>
    <source>
        <strain evidence="3 4">209318</strain>
    </source>
</reference>
<dbReference type="HOGENOM" id="CLU_060077_8_3_9"/>
<proteinExistence type="predicted"/>
<sequence>MKISEVSKLTGISEYTLRYYEQKELIRVNRDSFNRREYEENEIEWILFIKKLKDTGMILQEIAKYSSLRYDGDSTLIERREMLLKHKDNIKLEILKWQKYLENINEKIEIYNKKINDLI</sequence>
<dbReference type="PATRIC" id="fig|999411.4.peg.2781"/>
<dbReference type="AlphaFoldDB" id="N9XVY7"/>
<organism evidence="3 4">
    <name type="scientific">Clostridium thermobutyricum</name>
    <dbReference type="NCBI Taxonomy" id="29372"/>
    <lineage>
        <taxon>Bacteria</taxon>
        <taxon>Bacillati</taxon>
        <taxon>Bacillota</taxon>
        <taxon>Clostridia</taxon>
        <taxon>Eubacteriales</taxon>
        <taxon>Clostridiaceae</taxon>
        <taxon>Clostridium</taxon>
    </lineage>
</organism>
<dbReference type="PROSITE" id="PS50937">
    <property type="entry name" value="HTH_MERR_2"/>
    <property type="match status" value="1"/>
</dbReference>
<name>N9XVY7_9CLOT</name>
<feature type="domain" description="HTH merR-type" evidence="2">
    <location>
        <begin position="1"/>
        <end position="68"/>
    </location>
</feature>
<dbReference type="RefSeq" id="WP_002599303.1">
    <property type="nucleotide sequence ID" value="NZ_CAUWHC010000006.1"/>
</dbReference>
<dbReference type="InterPro" id="IPR000551">
    <property type="entry name" value="MerR-type_HTH_dom"/>
</dbReference>
<dbReference type="GO" id="GO:0003677">
    <property type="term" value="F:DNA binding"/>
    <property type="evidence" value="ECO:0007669"/>
    <property type="project" value="UniProtKB-KW"/>
</dbReference>
<dbReference type="eggNOG" id="COG0789">
    <property type="taxonomic scope" value="Bacteria"/>
</dbReference>
<dbReference type="SMART" id="SM00422">
    <property type="entry name" value="HTH_MERR"/>
    <property type="match status" value="1"/>
</dbReference>
<keyword evidence="4" id="KW-1185">Reference proteome</keyword>
<protein>
    <recommendedName>
        <fullName evidence="2">HTH merR-type domain-containing protein</fullName>
    </recommendedName>
</protein>
<dbReference type="SUPFAM" id="SSF46955">
    <property type="entry name" value="Putative DNA-binding domain"/>
    <property type="match status" value="1"/>
</dbReference>
<keyword evidence="1" id="KW-0238">DNA-binding</keyword>
<evidence type="ECO:0000313" key="3">
    <source>
        <dbReference type="EMBL" id="ENY99726.1"/>
    </source>
</evidence>
<dbReference type="PANTHER" id="PTHR30204">
    <property type="entry name" value="REDOX-CYCLING DRUG-SENSING TRANSCRIPTIONAL ACTIVATOR SOXR"/>
    <property type="match status" value="1"/>
</dbReference>
<dbReference type="PRINTS" id="PR00040">
    <property type="entry name" value="HTHMERR"/>
</dbReference>
<dbReference type="PANTHER" id="PTHR30204:SF98">
    <property type="entry name" value="HTH-TYPE TRANSCRIPTIONAL REGULATOR ADHR"/>
    <property type="match status" value="1"/>
</dbReference>